<dbReference type="InterPro" id="IPR002941">
    <property type="entry name" value="DNA_methylase_N4/N6"/>
</dbReference>
<keyword evidence="1" id="KW-0489">Methyltransferase</keyword>
<gene>
    <name evidence="4" type="ORF">S03H2_48280</name>
</gene>
<dbReference type="GO" id="GO:0032259">
    <property type="term" value="P:methylation"/>
    <property type="evidence" value="ECO:0007669"/>
    <property type="project" value="UniProtKB-KW"/>
</dbReference>
<feature type="domain" description="DNA methylase N-4/N-6" evidence="3">
    <location>
        <begin position="8"/>
        <end position="69"/>
    </location>
</feature>
<dbReference type="Gene3D" id="3.40.50.150">
    <property type="entry name" value="Vaccinia Virus protein VP39"/>
    <property type="match status" value="1"/>
</dbReference>
<dbReference type="Pfam" id="PF01555">
    <property type="entry name" value="N6_N4_Mtase"/>
    <property type="match status" value="1"/>
</dbReference>
<reference evidence="4" key="1">
    <citation type="journal article" date="2014" name="Front. Microbiol.">
        <title>High frequency of phylogenetically diverse reductive dehalogenase-homologous genes in deep subseafloor sedimentary metagenomes.</title>
        <authorList>
            <person name="Kawai M."/>
            <person name="Futagami T."/>
            <person name="Toyoda A."/>
            <person name="Takaki Y."/>
            <person name="Nishi S."/>
            <person name="Hori S."/>
            <person name="Arai W."/>
            <person name="Tsubouchi T."/>
            <person name="Morono Y."/>
            <person name="Uchiyama I."/>
            <person name="Ito T."/>
            <person name="Fujiyama A."/>
            <person name="Inagaki F."/>
            <person name="Takami H."/>
        </authorList>
    </citation>
    <scope>NUCLEOTIDE SEQUENCE</scope>
    <source>
        <strain evidence="4">Expedition CK06-06</strain>
    </source>
</reference>
<comment type="caution">
    <text evidence="4">The sequence shown here is derived from an EMBL/GenBank/DDBJ whole genome shotgun (WGS) entry which is preliminary data.</text>
</comment>
<name>X1J0P8_9ZZZZ</name>
<evidence type="ECO:0000313" key="4">
    <source>
        <dbReference type="EMBL" id="GAH63373.1"/>
    </source>
</evidence>
<dbReference type="EMBL" id="BARU01030426">
    <property type="protein sequence ID" value="GAH63373.1"/>
    <property type="molecule type" value="Genomic_DNA"/>
</dbReference>
<evidence type="ECO:0000259" key="3">
    <source>
        <dbReference type="Pfam" id="PF01555"/>
    </source>
</evidence>
<keyword evidence="2" id="KW-0808">Transferase</keyword>
<evidence type="ECO:0000256" key="1">
    <source>
        <dbReference type="ARBA" id="ARBA00022603"/>
    </source>
</evidence>
<dbReference type="GO" id="GO:0008170">
    <property type="term" value="F:N-methyltransferase activity"/>
    <property type="evidence" value="ECO:0007669"/>
    <property type="project" value="InterPro"/>
</dbReference>
<feature type="non-terminal residue" evidence="4">
    <location>
        <position position="71"/>
    </location>
</feature>
<organism evidence="4">
    <name type="scientific">marine sediment metagenome</name>
    <dbReference type="NCBI Taxonomy" id="412755"/>
    <lineage>
        <taxon>unclassified sequences</taxon>
        <taxon>metagenomes</taxon>
        <taxon>ecological metagenomes</taxon>
    </lineage>
</organism>
<sequence>MKKVRKCLDTSWDFRKANTKNLSHCFHSYPAMMIPQVAYRLIEKHINSNSKVNGYHVLDPFCGSGTVLVES</sequence>
<dbReference type="InterPro" id="IPR029063">
    <property type="entry name" value="SAM-dependent_MTases_sf"/>
</dbReference>
<protein>
    <recommendedName>
        <fullName evidence="3">DNA methylase N-4/N-6 domain-containing protein</fullName>
    </recommendedName>
</protein>
<evidence type="ECO:0000256" key="2">
    <source>
        <dbReference type="ARBA" id="ARBA00022679"/>
    </source>
</evidence>
<proteinExistence type="predicted"/>
<accession>X1J0P8</accession>
<dbReference type="AlphaFoldDB" id="X1J0P8"/>
<dbReference type="SUPFAM" id="SSF53335">
    <property type="entry name" value="S-adenosyl-L-methionine-dependent methyltransferases"/>
    <property type="match status" value="1"/>
</dbReference>
<dbReference type="GO" id="GO:0003677">
    <property type="term" value="F:DNA binding"/>
    <property type="evidence" value="ECO:0007669"/>
    <property type="project" value="InterPro"/>
</dbReference>